<dbReference type="Proteomes" id="UP000326877">
    <property type="component" value="Unassembled WGS sequence"/>
</dbReference>
<evidence type="ECO:0000313" key="1">
    <source>
        <dbReference type="EMBL" id="KAE8395822.1"/>
    </source>
</evidence>
<dbReference type="EMBL" id="ML735217">
    <property type="protein sequence ID" value="KAE8395822.1"/>
    <property type="molecule type" value="Genomic_DNA"/>
</dbReference>
<accession>A0A5N7CNJ0</accession>
<gene>
    <name evidence="1" type="ORF">BDV23DRAFT_178392</name>
</gene>
<protein>
    <submittedName>
        <fullName evidence="1">Uncharacterized protein</fullName>
    </submittedName>
</protein>
<name>A0A5N7CNJ0_PETAA</name>
<reference evidence="1" key="1">
    <citation type="submission" date="2019-04" db="EMBL/GenBank/DDBJ databases">
        <title>Friends and foes A comparative genomics studyof 23 Aspergillus species from section Flavi.</title>
        <authorList>
            <consortium name="DOE Joint Genome Institute"/>
            <person name="Kjaerbolling I."/>
            <person name="Vesth T."/>
            <person name="Frisvad J.C."/>
            <person name="Nybo J.L."/>
            <person name="Theobald S."/>
            <person name="Kildgaard S."/>
            <person name="Isbrandt T."/>
            <person name="Kuo A."/>
            <person name="Sato A."/>
            <person name="Lyhne E.K."/>
            <person name="Kogle M.E."/>
            <person name="Wiebenga A."/>
            <person name="Kun R.S."/>
            <person name="Lubbers R.J."/>
            <person name="Makela M.R."/>
            <person name="Barry K."/>
            <person name="Chovatia M."/>
            <person name="Clum A."/>
            <person name="Daum C."/>
            <person name="Haridas S."/>
            <person name="He G."/>
            <person name="LaButti K."/>
            <person name="Lipzen A."/>
            <person name="Mondo S."/>
            <person name="Riley R."/>
            <person name="Salamov A."/>
            <person name="Simmons B.A."/>
            <person name="Magnuson J.K."/>
            <person name="Henrissat B."/>
            <person name="Mortensen U.H."/>
            <person name="Larsen T.O."/>
            <person name="Devries R.P."/>
            <person name="Grigoriev I.V."/>
            <person name="Machida M."/>
            <person name="Baker S.E."/>
            <person name="Andersen M.R."/>
        </authorList>
    </citation>
    <scope>NUCLEOTIDE SEQUENCE [LARGE SCALE GENOMIC DNA]</scope>
    <source>
        <strain evidence="1">IBT 14317</strain>
    </source>
</reference>
<sequence length="153" mass="17213">MTYGSLSEWRQSQQHIIRNQWTPSTIILRKFGPTIIAVVYPNKAFENTSSLPQGLKRSEVIFPEFTDIQVPICVPKVSGPTAELKFRRFTVLKYLKNIAPEDIQINLYGEHLGELFKKESDDAAITYSGSVQFSLNAASVQMTDNCPSEASIK</sequence>
<dbReference type="AlphaFoldDB" id="A0A5N7CNJ0"/>
<proteinExistence type="predicted"/>
<organism evidence="1">
    <name type="scientific">Petromyces alliaceus</name>
    <name type="common">Aspergillus alliaceus</name>
    <dbReference type="NCBI Taxonomy" id="209559"/>
    <lineage>
        <taxon>Eukaryota</taxon>
        <taxon>Fungi</taxon>
        <taxon>Dikarya</taxon>
        <taxon>Ascomycota</taxon>
        <taxon>Pezizomycotina</taxon>
        <taxon>Eurotiomycetes</taxon>
        <taxon>Eurotiomycetidae</taxon>
        <taxon>Eurotiales</taxon>
        <taxon>Aspergillaceae</taxon>
        <taxon>Aspergillus</taxon>
        <taxon>Aspergillus subgen. Circumdati</taxon>
    </lineage>
</organism>